<comment type="caution">
    <text evidence="2">The sequence shown here is derived from an EMBL/GenBank/DDBJ whole genome shotgun (WGS) entry which is preliminary data.</text>
</comment>
<protein>
    <recommendedName>
        <fullName evidence="1">Extradiol ring-cleavage dioxygenase LigAB LigA subunit domain-containing protein</fullName>
    </recommendedName>
</protein>
<accession>A0ABS0SIT7</accession>
<dbReference type="Gene3D" id="1.10.700.10">
    <property type="entry name" value="Dioxygenase LigAB, LigA subunit"/>
    <property type="match status" value="1"/>
</dbReference>
<dbReference type="EMBL" id="JADGMQ010000024">
    <property type="protein sequence ID" value="MBI1622839.1"/>
    <property type="molecule type" value="Genomic_DNA"/>
</dbReference>
<dbReference type="Pfam" id="PF07746">
    <property type="entry name" value="LigA"/>
    <property type="match status" value="1"/>
</dbReference>
<feature type="domain" description="Extradiol ring-cleavage dioxygenase LigAB LigA subunit" evidence="1">
    <location>
        <begin position="28"/>
        <end position="110"/>
    </location>
</feature>
<name>A0ABS0SIT7_9HYPH</name>
<sequence>MSNSIPFNLDPPGTYIYTGEMATKGYKLTRFGLSLRRPDNREKFLADEDAYMRAAGLSDEEIALVKARDWTGLLQAGGHLQAMLKVAATLGQNLWHIGAHNAEMEVEELMRLCPRKVNALPGGED</sequence>
<organism evidence="2 3">
    <name type="scientific">Aquamicrobium zhengzhouense</name>
    <dbReference type="NCBI Taxonomy" id="2781738"/>
    <lineage>
        <taxon>Bacteria</taxon>
        <taxon>Pseudomonadati</taxon>
        <taxon>Pseudomonadota</taxon>
        <taxon>Alphaproteobacteria</taxon>
        <taxon>Hyphomicrobiales</taxon>
        <taxon>Phyllobacteriaceae</taxon>
        <taxon>Aquamicrobium</taxon>
    </lineage>
</organism>
<evidence type="ECO:0000313" key="3">
    <source>
        <dbReference type="Proteomes" id="UP000601789"/>
    </source>
</evidence>
<keyword evidence="3" id="KW-1185">Reference proteome</keyword>
<dbReference type="Proteomes" id="UP000601789">
    <property type="component" value="Unassembled WGS sequence"/>
</dbReference>
<dbReference type="SUPFAM" id="SSF48076">
    <property type="entry name" value="LigA subunit of an aromatic-ring-opening dioxygenase LigAB"/>
    <property type="match status" value="1"/>
</dbReference>
<reference evidence="2 3" key="1">
    <citation type="submission" date="2020-10" db="EMBL/GenBank/DDBJ databases">
        <title>Aquamicrobium zhengzhouensis sp. nov., a exopolysaccharide producing bacterium isolated from farmland soil.</title>
        <authorList>
            <person name="Wang X."/>
        </authorList>
    </citation>
    <scope>NUCLEOTIDE SEQUENCE [LARGE SCALE GENOMIC DNA]</scope>
    <source>
        <strain evidence="3">cd-1</strain>
    </source>
</reference>
<dbReference type="RefSeq" id="WP_198478374.1">
    <property type="nucleotide sequence ID" value="NZ_JADGMQ010000024.1"/>
</dbReference>
<dbReference type="InterPro" id="IPR036622">
    <property type="entry name" value="LigA_sf"/>
</dbReference>
<evidence type="ECO:0000259" key="1">
    <source>
        <dbReference type="Pfam" id="PF07746"/>
    </source>
</evidence>
<evidence type="ECO:0000313" key="2">
    <source>
        <dbReference type="EMBL" id="MBI1622839.1"/>
    </source>
</evidence>
<gene>
    <name evidence="2" type="ORF">IOD40_19490</name>
</gene>
<proteinExistence type="predicted"/>
<dbReference type="InterPro" id="IPR011986">
    <property type="entry name" value="Xdiol_dOase_LigA"/>
</dbReference>